<dbReference type="AlphaFoldDB" id="A0A855IM98"/>
<dbReference type="InterPro" id="IPR011250">
    <property type="entry name" value="OMP/PagP_B-barrel"/>
</dbReference>
<feature type="chain" id="PRO_5044663874" description="LysM domain-containing protein" evidence="2">
    <location>
        <begin position="20"/>
        <end position="279"/>
    </location>
</feature>
<dbReference type="SUPFAM" id="SSF56925">
    <property type="entry name" value="OMPA-like"/>
    <property type="match status" value="1"/>
</dbReference>
<dbReference type="InterPro" id="IPR027385">
    <property type="entry name" value="Beta-barrel_OMP"/>
</dbReference>
<sequence>MNKNGLFWLLALAPATLYAQSDLTQSNTTFTEYSPFQISAGLTASVFDDTKRDSESFGYKAMLGYRADDNVLLEFGYADFTLTDDSVADLSPALFELSLLHPLSDYASLYLGGGGAFNDDIRSLTAKLGLLYQINRNWYADVGYQGIFDVEPYNDDLYSFNFMVGYRFSHESQKSRNVTLRPTAPPTPVVDVIKTEPPVSVAPIVAPPPKMFVEIEGREVCDIQYEVQPGDYLHKIAGNHKMSLAELLALNPKFGHRNIDLIYPGEVMTITTLVVPGNC</sequence>
<keyword evidence="7" id="KW-1185">Reference proteome</keyword>
<dbReference type="RefSeq" id="WP_099166126.1">
    <property type="nucleotide sequence ID" value="NZ_CAWQOO010001090.1"/>
</dbReference>
<dbReference type="SUPFAM" id="SSF54106">
    <property type="entry name" value="LysM domain"/>
    <property type="match status" value="1"/>
</dbReference>
<protein>
    <recommendedName>
        <fullName evidence="3">LysM domain-containing protein</fullName>
    </recommendedName>
</protein>
<dbReference type="Gene3D" id="2.40.160.20">
    <property type="match status" value="1"/>
</dbReference>
<dbReference type="Gene3D" id="3.10.350.10">
    <property type="entry name" value="LysM domain"/>
    <property type="match status" value="1"/>
</dbReference>
<comment type="caution">
    <text evidence="5">The sequence shown here is derived from an EMBL/GenBank/DDBJ whole genome shotgun (WGS) entry which is preliminary data.</text>
</comment>
<name>A0A855IM98_9VIBR</name>
<reference evidence="5 7" key="3">
    <citation type="journal article" date="2018" name="Nature">
        <title>A major lineage of non-tailed dsDNA viruses as unrecognized killers of marine bacteria.</title>
        <authorList>
            <person name="Kauffman K.M."/>
            <person name="Hussain F.A."/>
            <person name="Yang J."/>
            <person name="Arevalo P."/>
            <person name="Brown J.M."/>
            <person name="Chang W.K."/>
            <person name="VanInsberghe D."/>
            <person name="Elsherbini J."/>
            <person name="Sharma R.S."/>
            <person name="Cutler M.B."/>
            <person name="Kelly L."/>
            <person name="Polz M.F."/>
        </authorList>
    </citation>
    <scope>NUCLEOTIDE SEQUENCE</scope>
    <source>
        <strain evidence="5">10N.261.48.A1</strain>
        <strain evidence="4 7">10N.286.55.E1</strain>
    </source>
</reference>
<evidence type="ECO:0000313" key="5">
    <source>
        <dbReference type="EMBL" id="PMM55650.1"/>
    </source>
</evidence>
<accession>A0A855IM98</accession>
<evidence type="ECO:0000313" key="7">
    <source>
        <dbReference type="Proteomes" id="UP000239763"/>
    </source>
</evidence>
<dbReference type="InterPro" id="IPR018392">
    <property type="entry name" value="LysM"/>
</dbReference>
<gene>
    <name evidence="5" type="ORF">BCT50_10195</name>
    <name evidence="4" type="ORF">BCV38_23115</name>
</gene>
<dbReference type="Pfam" id="PF01476">
    <property type="entry name" value="LysM"/>
    <property type="match status" value="1"/>
</dbReference>
<dbReference type="Proteomes" id="UP000235554">
    <property type="component" value="Unassembled WGS sequence"/>
</dbReference>
<organism evidence="5 6">
    <name type="scientific">Vibrio lentus</name>
    <dbReference type="NCBI Taxonomy" id="136468"/>
    <lineage>
        <taxon>Bacteria</taxon>
        <taxon>Pseudomonadati</taxon>
        <taxon>Pseudomonadota</taxon>
        <taxon>Gammaproteobacteria</taxon>
        <taxon>Vibrionales</taxon>
        <taxon>Vibrionaceae</taxon>
        <taxon>Vibrio</taxon>
    </lineage>
</organism>
<reference evidence="6" key="1">
    <citation type="submission" date="2016-07" db="EMBL/GenBank/DDBJ databases">
        <title>Nontailed viruses are major unrecognized killers of bacteria in the ocean.</title>
        <authorList>
            <person name="Kauffman K."/>
            <person name="Hussain F."/>
            <person name="Yang J."/>
            <person name="Arevalo P."/>
            <person name="Brown J."/>
            <person name="Cutler M."/>
            <person name="Kelly L."/>
            <person name="Polz M.F."/>
        </authorList>
    </citation>
    <scope>NUCLEOTIDE SEQUENCE [LARGE SCALE GENOMIC DNA]</scope>
    <source>
        <strain evidence="6">10N.261.48.A1</strain>
    </source>
</reference>
<evidence type="ECO:0000256" key="1">
    <source>
        <dbReference type="ARBA" id="ARBA00022729"/>
    </source>
</evidence>
<evidence type="ECO:0000313" key="6">
    <source>
        <dbReference type="Proteomes" id="UP000235554"/>
    </source>
</evidence>
<feature type="signal peptide" evidence="2">
    <location>
        <begin position="1"/>
        <end position="19"/>
    </location>
</feature>
<reference evidence="5" key="2">
    <citation type="submission" date="2016-07" db="EMBL/GenBank/DDBJ databases">
        <authorList>
            <person name="Kauffman K."/>
            <person name="Arevalo P."/>
            <person name="Polz M.F."/>
        </authorList>
    </citation>
    <scope>NUCLEOTIDE SEQUENCE</scope>
    <source>
        <strain evidence="5">10N.261.48.A1</strain>
        <strain evidence="4">10N.286.55.E1</strain>
    </source>
</reference>
<proteinExistence type="predicted"/>
<evidence type="ECO:0000259" key="3">
    <source>
        <dbReference type="PROSITE" id="PS51782"/>
    </source>
</evidence>
<dbReference type="SMART" id="SM00257">
    <property type="entry name" value="LysM"/>
    <property type="match status" value="1"/>
</dbReference>
<keyword evidence="1 2" id="KW-0732">Signal</keyword>
<evidence type="ECO:0000256" key="2">
    <source>
        <dbReference type="SAM" id="SignalP"/>
    </source>
</evidence>
<dbReference type="Proteomes" id="UP000239763">
    <property type="component" value="Unassembled WGS sequence"/>
</dbReference>
<dbReference type="EMBL" id="MCZJ01000043">
    <property type="protein sequence ID" value="PMM55650.1"/>
    <property type="molecule type" value="Genomic_DNA"/>
</dbReference>
<dbReference type="Pfam" id="PF13505">
    <property type="entry name" value="OMP_b-brl"/>
    <property type="match status" value="1"/>
</dbReference>
<feature type="domain" description="LysM" evidence="3">
    <location>
        <begin position="223"/>
        <end position="270"/>
    </location>
</feature>
<dbReference type="CDD" id="cd00118">
    <property type="entry name" value="LysM"/>
    <property type="match status" value="1"/>
</dbReference>
<dbReference type="EMBL" id="MCSB01000019">
    <property type="protein sequence ID" value="PME28007.1"/>
    <property type="molecule type" value="Genomic_DNA"/>
</dbReference>
<dbReference type="PROSITE" id="PS51782">
    <property type="entry name" value="LYSM"/>
    <property type="match status" value="1"/>
</dbReference>
<dbReference type="InterPro" id="IPR036779">
    <property type="entry name" value="LysM_dom_sf"/>
</dbReference>
<evidence type="ECO:0000313" key="4">
    <source>
        <dbReference type="EMBL" id="PME28007.1"/>
    </source>
</evidence>